<reference evidence="3" key="2">
    <citation type="submission" date="2021-02" db="EMBL/GenBank/DDBJ databases">
        <title>Aspergillus chevalieri M1 genome sequence.</title>
        <authorList>
            <person name="Kadooka C."/>
            <person name="Mori K."/>
            <person name="Futagami T."/>
        </authorList>
    </citation>
    <scope>NUCLEOTIDE SEQUENCE</scope>
    <source>
        <strain evidence="3">M1</strain>
    </source>
</reference>
<dbReference type="GeneID" id="66979476"/>
<dbReference type="KEGG" id="ache:ACHE_20575S"/>
<dbReference type="AlphaFoldDB" id="A0A7R7VIQ0"/>
<gene>
    <name evidence="3" type="ORF">ACHE_20575S</name>
</gene>
<protein>
    <submittedName>
        <fullName evidence="3">Uncharacterized protein</fullName>
    </submittedName>
</protein>
<dbReference type="Proteomes" id="UP000637239">
    <property type="component" value="Chromosome 2"/>
</dbReference>
<feature type="transmembrane region" description="Helical" evidence="2">
    <location>
        <begin position="12"/>
        <end position="32"/>
    </location>
</feature>
<keyword evidence="2" id="KW-0472">Membrane</keyword>
<evidence type="ECO:0000256" key="2">
    <source>
        <dbReference type="SAM" id="Phobius"/>
    </source>
</evidence>
<keyword evidence="2" id="KW-1133">Transmembrane helix</keyword>
<accession>A0A7R7VIQ0</accession>
<name>A0A7R7VIQ0_ASPCH</name>
<proteinExistence type="predicted"/>
<organism evidence="3 4">
    <name type="scientific">Aspergillus chevalieri</name>
    <name type="common">Eurotium chevalieri</name>
    <dbReference type="NCBI Taxonomy" id="182096"/>
    <lineage>
        <taxon>Eukaryota</taxon>
        <taxon>Fungi</taxon>
        <taxon>Dikarya</taxon>
        <taxon>Ascomycota</taxon>
        <taxon>Pezizomycotina</taxon>
        <taxon>Eurotiomycetes</taxon>
        <taxon>Eurotiomycetidae</taxon>
        <taxon>Eurotiales</taxon>
        <taxon>Aspergillaceae</taxon>
        <taxon>Aspergillus</taxon>
        <taxon>Aspergillus subgen. Aspergillus</taxon>
    </lineage>
</organism>
<evidence type="ECO:0000313" key="3">
    <source>
        <dbReference type="EMBL" id="BCR85117.1"/>
    </source>
</evidence>
<dbReference type="EMBL" id="AP024417">
    <property type="protein sequence ID" value="BCR85117.1"/>
    <property type="molecule type" value="Genomic_DNA"/>
</dbReference>
<keyword evidence="4" id="KW-1185">Reference proteome</keyword>
<reference evidence="3" key="1">
    <citation type="submission" date="2021-01" db="EMBL/GenBank/DDBJ databases">
        <authorList>
            <consortium name="Aspergillus chevalieri M1 genome sequencing consortium"/>
            <person name="Kazuki M."/>
            <person name="Futagami T."/>
        </authorList>
    </citation>
    <scope>NUCLEOTIDE SEQUENCE</scope>
    <source>
        <strain evidence="3">M1</strain>
    </source>
</reference>
<feature type="region of interest" description="Disordered" evidence="1">
    <location>
        <begin position="38"/>
        <end position="57"/>
    </location>
</feature>
<evidence type="ECO:0000313" key="4">
    <source>
        <dbReference type="Proteomes" id="UP000637239"/>
    </source>
</evidence>
<keyword evidence="2" id="KW-0812">Transmembrane</keyword>
<sequence>MNNRKTLGRPAGSLNAPIAAFTMAVLLCSYCITSIRSARRESQSTNASASQRERAEAWQQQRQQLSWVHRTLEEQRQVEQGKKG</sequence>
<dbReference type="RefSeq" id="XP_043133639.1">
    <property type="nucleotide sequence ID" value="XM_043284893.1"/>
</dbReference>
<evidence type="ECO:0000256" key="1">
    <source>
        <dbReference type="SAM" id="MobiDB-lite"/>
    </source>
</evidence>